<dbReference type="OrthoDB" id="66881at2759"/>
<dbReference type="InterPro" id="IPR036188">
    <property type="entry name" value="FAD/NAD-bd_sf"/>
</dbReference>
<dbReference type="Pfam" id="PF00743">
    <property type="entry name" value="FMO-like"/>
    <property type="match status" value="1"/>
</dbReference>
<evidence type="ECO:0000256" key="4">
    <source>
        <dbReference type="ARBA" id="ARBA00023002"/>
    </source>
</evidence>
<dbReference type="PANTHER" id="PTHR23023">
    <property type="entry name" value="DIMETHYLANILINE MONOOXYGENASE"/>
    <property type="match status" value="1"/>
</dbReference>
<evidence type="ECO:0000313" key="6">
    <source>
        <dbReference type="EnsemblMetazoa" id="CLYHEMP023021.1"/>
    </source>
</evidence>
<evidence type="ECO:0000256" key="5">
    <source>
        <dbReference type="RuleBase" id="RU361177"/>
    </source>
</evidence>
<name>A0A7M5XG95_9CNID</name>
<dbReference type="SUPFAM" id="SSF51905">
    <property type="entry name" value="FAD/NAD(P)-binding domain"/>
    <property type="match status" value="1"/>
</dbReference>
<dbReference type="Proteomes" id="UP000594262">
    <property type="component" value="Unplaced"/>
</dbReference>
<dbReference type="GO" id="GO:0004499">
    <property type="term" value="F:N,N-dimethylaniline monooxygenase activity"/>
    <property type="evidence" value="ECO:0007669"/>
    <property type="project" value="InterPro"/>
</dbReference>
<dbReference type="EC" id="1.-.-.-" evidence="5"/>
<protein>
    <recommendedName>
        <fullName evidence="5">Flavin-containing monooxygenase</fullName>
        <ecNumber evidence="5">1.-.-.-</ecNumber>
    </recommendedName>
</protein>
<dbReference type="GO" id="GO:0050660">
    <property type="term" value="F:flavin adenine dinucleotide binding"/>
    <property type="evidence" value="ECO:0007669"/>
    <property type="project" value="InterPro"/>
</dbReference>
<reference evidence="6" key="1">
    <citation type="submission" date="2021-01" db="UniProtKB">
        <authorList>
            <consortium name="EnsemblMetazoa"/>
        </authorList>
    </citation>
    <scope>IDENTIFICATION</scope>
</reference>
<keyword evidence="2 5" id="KW-0285">Flavoprotein</keyword>
<keyword evidence="5" id="KW-0503">Monooxygenase</keyword>
<dbReference type="InterPro" id="IPR050346">
    <property type="entry name" value="FMO-like"/>
</dbReference>
<keyword evidence="3 5" id="KW-0274">FAD</keyword>
<evidence type="ECO:0000256" key="1">
    <source>
        <dbReference type="ARBA" id="ARBA00009183"/>
    </source>
</evidence>
<keyword evidence="4 5" id="KW-0560">Oxidoreductase</keyword>
<evidence type="ECO:0000256" key="3">
    <source>
        <dbReference type="ARBA" id="ARBA00022827"/>
    </source>
</evidence>
<dbReference type="InterPro" id="IPR020946">
    <property type="entry name" value="Flavin_mOase-like"/>
</dbReference>
<proteinExistence type="inferred from homology"/>
<evidence type="ECO:0000256" key="2">
    <source>
        <dbReference type="ARBA" id="ARBA00022630"/>
    </source>
</evidence>
<keyword evidence="7" id="KW-1185">Reference proteome</keyword>
<comment type="cofactor">
    <cofactor evidence="5">
        <name>FAD</name>
        <dbReference type="ChEBI" id="CHEBI:57692"/>
    </cofactor>
</comment>
<comment type="similarity">
    <text evidence="1 5">Belongs to the FMO family.</text>
</comment>
<accession>A0A7M5XG95</accession>
<organism evidence="6 7">
    <name type="scientific">Clytia hemisphaerica</name>
    <dbReference type="NCBI Taxonomy" id="252671"/>
    <lineage>
        <taxon>Eukaryota</taxon>
        <taxon>Metazoa</taxon>
        <taxon>Cnidaria</taxon>
        <taxon>Hydrozoa</taxon>
        <taxon>Hydroidolina</taxon>
        <taxon>Leptothecata</taxon>
        <taxon>Obeliida</taxon>
        <taxon>Clytiidae</taxon>
        <taxon>Clytia</taxon>
    </lineage>
</organism>
<dbReference type="Gene3D" id="3.50.50.60">
    <property type="entry name" value="FAD/NAD(P)-binding domain"/>
    <property type="match status" value="1"/>
</dbReference>
<dbReference type="GO" id="GO:0050661">
    <property type="term" value="F:NADP binding"/>
    <property type="evidence" value="ECO:0007669"/>
    <property type="project" value="InterPro"/>
</dbReference>
<dbReference type="EnsemblMetazoa" id="CLYHEMT023021.1">
    <property type="protein sequence ID" value="CLYHEMP023021.1"/>
    <property type="gene ID" value="CLYHEMG023021"/>
</dbReference>
<sequence>MSRVAIIGGGPCAMSAMVAFSKAELEGEAIPEIVCFEKQAKLGGQWNFTWHSGVDEHGVPISNSMYEGLFSNSPKELKEFYDYTFDEHFGKAIPSYIRRESVLEYLMGRAAKYNIDRFVKSSTLVRDVKSLNKDQFKVNYEDLVTNEINEEIFDYIIVASGRFTTPNIPQLPGIETFPGRVFHSHELRRMDELRSGDNLPILLIGSGLSGIDIALSQHKYIGGKTLLSNRGSIKIPINYPNTVQPVSELINISGRQCTFKDGSKHEDLNYPTDKFDHMSDYQLQNFKNLVADPLTYREHQFTSVFTGTTGKAPKLSWMEDKEMPKK</sequence>
<dbReference type="AlphaFoldDB" id="A0A7M5XG95"/>
<evidence type="ECO:0000313" key="7">
    <source>
        <dbReference type="Proteomes" id="UP000594262"/>
    </source>
</evidence>